<feature type="region of interest" description="Disordered" evidence="5">
    <location>
        <begin position="1"/>
        <end position="22"/>
    </location>
</feature>
<dbReference type="GO" id="GO:0003839">
    <property type="term" value="F:gamma-glutamylcyclotransferase activity"/>
    <property type="evidence" value="ECO:0007669"/>
    <property type="project" value="UniProtKB-EC"/>
</dbReference>
<evidence type="ECO:0000256" key="2">
    <source>
        <dbReference type="ARBA" id="ARBA00023239"/>
    </source>
</evidence>
<dbReference type="InterPro" id="IPR017939">
    <property type="entry name" value="G-Glutamylcylcotransferase"/>
</dbReference>
<evidence type="ECO:0000256" key="1">
    <source>
        <dbReference type="ARBA" id="ARBA00012346"/>
    </source>
</evidence>
<feature type="compositionally biased region" description="Basic and acidic residues" evidence="5">
    <location>
        <begin position="180"/>
        <end position="192"/>
    </location>
</feature>
<feature type="region of interest" description="Disordered" evidence="5">
    <location>
        <begin position="262"/>
        <end position="298"/>
    </location>
</feature>
<feature type="region of interest" description="Disordered" evidence="5">
    <location>
        <begin position="157"/>
        <end position="192"/>
    </location>
</feature>
<accession>A0AA40BBM8</accession>
<feature type="compositionally biased region" description="Basic and acidic residues" evidence="5">
    <location>
        <begin position="271"/>
        <end position="282"/>
    </location>
</feature>
<feature type="transmembrane region" description="Helical" evidence="6">
    <location>
        <begin position="390"/>
        <end position="412"/>
    </location>
</feature>
<comment type="caution">
    <text evidence="7">The sequence shown here is derived from an EMBL/GenBank/DDBJ whole genome shotgun (WGS) entry which is preliminary data.</text>
</comment>
<name>A0AA40BBM8_9PEZI</name>
<dbReference type="EMBL" id="JAUKUA010000001">
    <property type="protein sequence ID" value="KAK0731018.1"/>
    <property type="molecule type" value="Genomic_DNA"/>
</dbReference>
<evidence type="ECO:0000313" key="8">
    <source>
        <dbReference type="Proteomes" id="UP001172102"/>
    </source>
</evidence>
<evidence type="ECO:0000313" key="7">
    <source>
        <dbReference type="EMBL" id="KAK0731018.1"/>
    </source>
</evidence>
<dbReference type="Proteomes" id="UP001172102">
    <property type="component" value="Unassembled WGS sequence"/>
</dbReference>
<evidence type="ECO:0000256" key="6">
    <source>
        <dbReference type="SAM" id="Phobius"/>
    </source>
</evidence>
<feature type="binding site" evidence="4">
    <location>
        <position position="324"/>
    </location>
    <ligand>
        <name>substrate</name>
    </ligand>
</feature>
<feature type="active site" description="Proton acceptor" evidence="3">
    <location>
        <position position="220"/>
    </location>
</feature>
<keyword evidence="6" id="KW-0472">Membrane</keyword>
<feature type="compositionally biased region" description="Low complexity" evidence="5">
    <location>
        <begin position="1"/>
        <end position="11"/>
    </location>
</feature>
<dbReference type="PANTHER" id="PTHR12935">
    <property type="entry name" value="GAMMA-GLUTAMYLCYCLOTRANSFERASE"/>
    <property type="match status" value="1"/>
</dbReference>
<gene>
    <name evidence="7" type="ORF">B0H67DRAFT_563562</name>
</gene>
<feature type="compositionally biased region" description="Acidic residues" evidence="5">
    <location>
        <begin position="283"/>
        <end position="293"/>
    </location>
</feature>
<dbReference type="PANTHER" id="PTHR12935:SF0">
    <property type="entry name" value="GAMMA-GLUTAMYLCYCLOTRANSFERASE"/>
    <property type="match status" value="1"/>
</dbReference>
<sequence>MGLPAAPAASRPRADSQQSSTEEDCTGFCILHQLESLLPSPKRRAPSYPPLSSIPCTSSARLSQPDACPSPFPNEPIPAVSVHLAPTRPDTLLYLAYGSNLCAETFLGRRGIRPLSAVSVAAPSLRLIFDLPGLPYAEPCFANTALRKIPGKLPLDPPKFPPEIPDLPPHDPPFTTPPHPSKDDGHFSRDAAGDPVWNGGLIGVVYEVTLEDFAKIMATEGGGASYHEILVPCFALPPTVGIPEKPPVPELPKPFVARTLCAPRLPDLPDNGDKESRARGGGDDGDNPPDGDNPELPPPPSWFRKLLLPVRRPDPEYAQPSARYLKLIADGAREHDLPGDYQAYLEALQPYTLTTRWQFLGRIVFLLFWAPSFLLVFSAGRLLADDKGRVPAWLAAAMTILFNVVWISYDVVAKPIFGEGERTIAEDEQRKTRRSRGYSGVWRRKEENVDEEKRCLLEEGECEI</sequence>
<keyword evidence="6" id="KW-1133">Transmembrane helix</keyword>
<evidence type="ECO:0000256" key="5">
    <source>
        <dbReference type="SAM" id="MobiDB-lite"/>
    </source>
</evidence>
<keyword evidence="6" id="KW-0812">Transmembrane</keyword>
<keyword evidence="8" id="KW-1185">Reference proteome</keyword>
<evidence type="ECO:0000256" key="3">
    <source>
        <dbReference type="PIRSR" id="PIRSR617939-1"/>
    </source>
</evidence>
<proteinExistence type="predicted"/>
<dbReference type="AlphaFoldDB" id="A0AA40BBM8"/>
<dbReference type="Gene3D" id="3.10.490.10">
    <property type="entry name" value="Gamma-glutamyl cyclotransferase-like"/>
    <property type="match status" value="1"/>
</dbReference>
<reference evidence="7" key="1">
    <citation type="submission" date="2023-06" db="EMBL/GenBank/DDBJ databases">
        <title>Genome-scale phylogeny and comparative genomics of the fungal order Sordariales.</title>
        <authorList>
            <consortium name="Lawrence Berkeley National Laboratory"/>
            <person name="Hensen N."/>
            <person name="Bonometti L."/>
            <person name="Westerberg I."/>
            <person name="Brannstrom I.O."/>
            <person name="Guillou S."/>
            <person name="Cros-Aarteil S."/>
            <person name="Calhoun S."/>
            <person name="Haridas S."/>
            <person name="Kuo A."/>
            <person name="Mondo S."/>
            <person name="Pangilinan J."/>
            <person name="Riley R."/>
            <person name="Labutti K."/>
            <person name="Andreopoulos B."/>
            <person name="Lipzen A."/>
            <person name="Chen C."/>
            <person name="Yanf M."/>
            <person name="Daum C."/>
            <person name="Ng V."/>
            <person name="Clum A."/>
            <person name="Steindorff A."/>
            <person name="Ohm R."/>
            <person name="Martin F."/>
            <person name="Silar P."/>
            <person name="Natvig D."/>
            <person name="Lalanne C."/>
            <person name="Gautier V."/>
            <person name="Ament-Velasquez S.L."/>
            <person name="Kruys A."/>
            <person name="Hutchinson M.I."/>
            <person name="Powell A.J."/>
            <person name="Barry K."/>
            <person name="Miller A.N."/>
            <person name="Grigoriev I.V."/>
            <person name="Debuchy R."/>
            <person name="Gladieux P."/>
            <person name="Thoren M.H."/>
            <person name="Johannesson H."/>
        </authorList>
    </citation>
    <scope>NUCLEOTIDE SEQUENCE</scope>
    <source>
        <strain evidence="7">SMH4607-1</strain>
    </source>
</reference>
<evidence type="ECO:0000256" key="4">
    <source>
        <dbReference type="PIRSR" id="PIRSR617939-2"/>
    </source>
</evidence>
<feature type="binding site" evidence="4">
    <location>
        <begin position="94"/>
        <end position="99"/>
    </location>
    <ligand>
        <name>substrate</name>
    </ligand>
</feature>
<feature type="transmembrane region" description="Helical" evidence="6">
    <location>
        <begin position="363"/>
        <end position="384"/>
    </location>
</feature>
<protein>
    <recommendedName>
        <fullName evidence="1">gamma-glutamylcyclotransferase</fullName>
        <ecNumber evidence="1">4.3.2.9</ecNumber>
    </recommendedName>
</protein>
<keyword evidence="2" id="KW-0456">Lyase</keyword>
<dbReference type="EC" id="4.3.2.9" evidence="1"/>
<feature type="compositionally biased region" description="Pro residues" evidence="5">
    <location>
        <begin position="157"/>
        <end position="179"/>
    </location>
</feature>
<organism evidence="7 8">
    <name type="scientific">Lasiosphaeris hirsuta</name>
    <dbReference type="NCBI Taxonomy" id="260670"/>
    <lineage>
        <taxon>Eukaryota</taxon>
        <taxon>Fungi</taxon>
        <taxon>Dikarya</taxon>
        <taxon>Ascomycota</taxon>
        <taxon>Pezizomycotina</taxon>
        <taxon>Sordariomycetes</taxon>
        <taxon>Sordariomycetidae</taxon>
        <taxon>Sordariales</taxon>
        <taxon>Lasiosphaeriaceae</taxon>
        <taxon>Lasiosphaeris</taxon>
    </lineage>
</organism>